<dbReference type="EMBL" id="JACIDZ010000002">
    <property type="protein sequence ID" value="MBB4121040.1"/>
    <property type="molecule type" value="Genomic_DNA"/>
</dbReference>
<name>A0A7W6KJI0_9HYPH</name>
<evidence type="ECO:0000313" key="2">
    <source>
        <dbReference type="EMBL" id="MBB4121040.1"/>
    </source>
</evidence>
<reference evidence="2 3" key="1">
    <citation type="submission" date="2020-08" db="EMBL/GenBank/DDBJ databases">
        <title>Genomic Encyclopedia of Type Strains, Phase IV (KMG-IV): sequencing the most valuable type-strain genomes for metagenomic binning, comparative biology and taxonomic classification.</title>
        <authorList>
            <person name="Goeker M."/>
        </authorList>
    </citation>
    <scope>NUCLEOTIDE SEQUENCE [LARGE SCALE GENOMIC DNA]</scope>
    <source>
        <strain evidence="2 3">DSM 28101</strain>
    </source>
</reference>
<gene>
    <name evidence="2" type="ORF">GGR30_000951</name>
</gene>
<dbReference type="RefSeq" id="WP_246413572.1">
    <property type="nucleotide sequence ID" value="NZ_JACIDZ010000002.1"/>
</dbReference>
<sequence>MKGLHNLLLFGVLAFAVTPVSVASSTPVPMTPAALPTISQAAGWTCSQASSCAEAVRQWCNGYRRADGDSDVIPCENVCRSLAEVRRIRSQIGC</sequence>
<keyword evidence="3" id="KW-1185">Reference proteome</keyword>
<dbReference type="AlphaFoldDB" id="A0A7W6KJI0"/>
<accession>A0A7W6KJI0</accession>
<evidence type="ECO:0000256" key="1">
    <source>
        <dbReference type="SAM" id="SignalP"/>
    </source>
</evidence>
<organism evidence="2 3">
    <name type="scientific">Martelella radicis</name>
    <dbReference type="NCBI Taxonomy" id="1397476"/>
    <lineage>
        <taxon>Bacteria</taxon>
        <taxon>Pseudomonadati</taxon>
        <taxon>Pseudomonadota</taxon>
        <taxon>Alphaproteobacteria</taxon>
        <taxon>Hyphomicrobiales</taxon>
        <taxon>Aurantimonadaceae</taxon>
        <taxon>Martelella</taxon>
    </lineage>
</organism>
<proteinExistence type="predicted"/>
<protein>
    <submittedName>
        <fullName evidence="2">Photosystem II stability/assembly factor-like uncharacterized protein</fullName>
    </submittedName>
</protein>
<evidence type="ECO:0000313" key="3">
    <source>
        <dbReference type="Proteomes" id="UP000530571"/>
    </source>
</evidence>
<dbReference type="Proteomes" id="UP000530571">
    <property type="component" value="Unassembled WGS sequence"/>
</dbReference>
<feature type="signal peptide" evidence="1">
    <location>
        <begin position="1"/>
        <end position="23"/>
    </location>
</feature>
<keyword evidence="1" id="KW-0732">Signal</keyword>
<feature type="chain" id="PRO_5031313835" evidence="1">
    <location>
        <begin position="24"/>
        <end position="94"/>
    </location>
</feature>
<comment type="caution">
    <text evidence="2">The sequence shown here is derived from an EMBL/GenBank/DDBJ whole genome shotgun (WGS) entry which is preliminary data.</text>
</comment>